<protein>
    <submittedName>
        <fullName evidence="1">Uncharacterized protein</fullName>
    </submittedName>
</protein>
<reference evidence="1 2" key="1">
    <citation type="journal article" date="2018" name="J. Allergy Clin. Immunol.">
        <title>High-quality assembly of Dermatophagoides pteronyssinus genome and transcriptome reveals a wide range of novel allergens.</title>
        <authorList>
            <person name="Liu X.Y."/>
            <person name="Yang K.Y."/>
            <person name="Wang M.Q."/>
            <person name="Kwok J.S."/>
            <person name="Zeng X."/>
            <person name="Yang Z."/>
            <person name="Xiao X.J."/>
            <person name="Lau C.P."/>
            <person name="Li Y."/>
            <person name="Huang Z.M."/>
            <person name="Ba J.G."/>
            <person name="Yim A.K."/>
            <person name="Ouyang C.Y."/>
            <person name="Ngai S.M."/>
            <person name="Chan T.F."/>
            <person name="Leung E.L."/>
            <person name="Liu L."/>
            <person name="Liu Z.G."/>
            <person name="Tsui S.K."/>
        </authorList>
    </citation>
    <scope>NUCLEOTIDE SEQUENCE [LARGE SCALE GENOMIC DNA]</scope>
    <source>
        <strain evidence="1">Derp</strain>
    </source>
</reference>
<evidence type="ECO:0000313" key="1">
    <source>
        <dbReference type="EMBL" id="KAH9426989.1"/>
    </source>
</evidence>
<dbReference type="EMBL" id="NJHN03000007">
    <property type="protein sequence ID" value="KAH9426989.1"/>
    <property type="molecule type" value="Genomic_DNA"/>
</dbReference>
<comment type="caution">
    <text evidence="1">The sequence shown here is derived from an EMBL/GenBank/DDBJ whole genome shotgun (WGS) entry which is preliminary data.</text>
</comment>
<name>A0ABQ8JWQ2_DERPT</name>
<dbReference type="Proteomes" id="UP000887458">
    <property type="component" value="Unassembled WGS sequence"/>
</dbReference>
<proteinExistence type="predicted"/>
<reference evidence="1 2" key="2">
    <citation type="journal article" date="2022" name="Mol. Biol. Evol.">
        <title>Comparative Genomics Reveals Insights into the Divergent Evolution of Astigmatic Mites and Household Pest Adaptations.</title>
        <authorList>
            <person name="Xiong Q."/>
            <person name="Wan A.T."/>
            <person name="Liu X."/>
            <person name="Fung C.S."/>
            <person name="Xiao X."/>
            <person name="Malainual N."/>
            <person name="Hou J."/>
            <person name="Wang L."/>
            <person name="Wang M."/>
            <person name="Yang K.Y."/>
            <person name="Cui Y."/>
            <person name="Leung E.L."/>
            <person name="Nong W."/>
            <person name="Shin S.K."/>
            <person name="Au S.W."/>
            <person name="Jeong K.Y."/>
            <person name="Chew F.T."/>
            <person name="Hui J.H."/>
            <person name="Leung T.F."/>
            <person name="Tungtrongchitr A."/>
            <person name="Zhong N."/>
            <person name="Liu Z."/>
            <person name="Tsui S.K."/>
        </authorList>
    </citation>
    <scope>NUCLEOTIDE SEQUENCE [LARGE SCALE GENOMIC DNA]</scope>
    <source>
        <strain evidence="1">Derp</strain>
    </source>
</reference>
<keyword evidence="2" id="KW-1185">Reference proteome</keyword>
<sequence length="80" mass="9317">MDSNELQLTTIHCSKTSIEDIERSKIRSMAMIFSKQTRRKDSNEMNEFERTILSRLVMNDYIDSSNSNNHSISLNVSIFI</sequence>
<gene>
    <name evidence="1" type="ORF">DERP_011659</name>
</gene>
<accession>A0ABQ8JWQ2</accession>
<evidence type="ECO:0000313" key="2">
    <source>
        <dbReference type="Proteomes" id="UP000887458"/>
    </source>
</evidence>
<organism evidence="1 2">
    <name type="scientific">Dermatophagoides pteronyssinus</name>
    <name type="common">European house dust mite</name>
    <dbReference type="NCBI Taxonomy" id="6956"/>
    <lineage>
        <taxon>Eukaryota</taxon>
        <taxon>Metazoa</taxon>
        <taxon>Ecdysozoa</taxon>
        <taxon>Arthropoda</taxon>
        <taxon>Chelicerata</taxon>
        <taxon>Arachnida</taxon>
        <taxon>Acari</taxon>
        <taxon>Acariformes</taxon>
        <taxon>Sarcoptiformes</taxon>
        <taxon>Astigmata</taxon>
        <taxon>Psoroptidia</taxon>
        <taxon>Analgoidea</taxon>
        <taxon>Pyroglyphidae</taxon>
        <taxon>Dermatophagoidinae</taxon>
        <taxon>Dermatophagoides</taxon>
    </lineage>
</organism>